<dbReference type="GO" id="GO:0008233">
    <property type="term" value="F:peptidase activity"/>
    <property type="evidence" value="ECO:0007669"/>
    <property type="project" value="UniProtKB-KW"/>
</dbReference>
<protein>
    <submittedName>
        <fullName evidence="2">ATP-dependent Lon protease domain-containing</fullName>
    </submittedName>
</protein>
<feature type="domain" description="BREX system Lon protease-like BrxL N-terminal" evidence="1">
    <location>
        <begin position="11"/>
        <end position="139"/>
    </location>
</feature>
<dbReference type="InterPro" id="IPR046838">
    <property type="entry name" value="BrxL_N"/>
</dbReference>
<name>A0A975BPX4_9BACT</name>
<accession>A0A975BPX4</accession>
<keyword evidence="2" id="KW-0378">Hydrolase</keyword>
<reference evidence="2" key="1">
    <citation type="journal article" date="2021" name="Microb. Physiol.">
        <title>Proteogenomic Insights into the Physiology of Marine, Sulfate-Reducing, Filamentous Desulfonema limicola and Desulfonema magnum.</title>
        <authorList>
            <person name="Schnaars V."/>
            <person name="Wohlbrand L."/>
            <person name="Scheve S."/>
            <person name="Hinrichs C."/>
            <person name="Reinhardt R."/>
            <person name="Rabus R."/>
        </authorList>
    </citation>
    <scope>NUCLEOTIDE SEQUENCE</scope>
    <source>
        <strain evidence="2">4be13</strain>
    </source>
</reference>
<dbReference type="InterPro" id="IPR014061">
    <property type="entry name" value="BrxL-like"/>
</dbReference>
<dbReference type="KEGG" id="dmm:dnm_057460"/>
<dbReference type="Pfam" id="PF13337">
    <property type="entry name" value="BrxL_ATPase"/>
    <property type="match status" value="1"/>
</dbReference>
<keyword evidence="3" id="KW-1185">Reference proteome</keyword>
<dbReference type="EMBL" id="CP061800">
    <property type="protein sequence ID" value="QTA89689.1"/>
    <property type="molecule type" value="Genomic_DNA"/>
</dbReference>
<organism evidence="2 3">
    <name type="scientific">Desulfonema magnum</name>
    <dbReference type="NCBI Taxonomy" id="45655"/>
    <lineage>
        <taxon>Bacteria</taxon>
        <taxon>Pseudomonadati</taxon>
        <taxon>Thermodesulfobacteriota</taxon>
        <taxon>Desulfobacteria</taxon>
        <taxon>Desulfobacterales</taxon>
        <taxon>Desulfococcaceae</taxon>
        <taxon>Desulfonema</taxon>
    </lineage>
</organism>
<dbReference type="RefSeq" id="WP_207678200.1">
    <property type="nucleotide sequence ID" value="NZ_CP061800.1"/>
</dbReference>
<dbReference type="GO" id="GO:0006508">
    <property type="term" value="P:proteolysis"/>
    <property type="evidence" value="ECO:0007669"/>
    <property type="project" value="UniProtKB-KW"/>
</dbReference>
<sequence>MNPLDEKIRNSFPDESVYKIPKRYSVFSGKSLPSFIKDWLIRKFTDEDGELDSYGLLRFLEEHIPHKNSDIKNRIRTHGEQVTILTRFIVETDIQKNVLRFSIPDLGIKTNEGKIPDRLAKKYNELRDGEMWGVISLIYIPPEGKEKGCIELTDFKPFKPYEVDIEYFKNARKEFSLEEWIDVLIRSMEYNPEGFANLTQKILFISRLLIFVEPNLNIIELAPKGTGKSYIFGNISKYGWLISGGTVTRAKLLYDISKNSMGIITHYDFVSMDEIETIKFADENELQGALKNYLESGVFTVAKVRGTSSAGLMLLGNIPLSSANQPIHNKYFSGLPLFFRSSALMDRFHGFIEGWKLQRVNENLKVRGYTLNVEYFSEILHMLREIPNYSYIIGELLNIPTNADTRDTTAIKKLSSAYLKIFFPHVEKPEDISKHDFNDFCLKPALEKRAIIRKQLALIDSEFHEDLPDINVRDR</sequence>
<dbReference type="Pfam" id="PF20442">
    <property type="entry name" value="BrxL_N"/>
    <property type="match status" value="1"/>
</dbReference>
<proteinExistence type="predicted"/>
<dbReference type="Proteomes" id="UP000663722">
    <property type="component" value="Chromosome"/>
</dbReference>
<dbReference type="NCBIfam" id="TIGR02688">
    <property type="entry name" value="BREX system Lon protease-like protein BrxL"/>
    <property type="match status" value="1"/>
</dbReference>
<evidence type="ECO:0000313" key="3">
    <source>
        <dbReference type="Proteomes" id="UP000663722"/>
    </source>
</evidence>
<dbReference type="AlphaFoldDB" id="A0A975BPX4"/>
<keyword evidence="2" id="KW-0645">Protease</keyword>
<evidence type="ECO:0000313" key="2">
    <source>
        <dbReference type="EMBL" id="QTA89689.1"/>
    </source>
</evidence>
<gene>
    <name evidence="2" type="ORF">dnm_057460</name>
</gene>
<evidence type="ECO:0000259" key="1">
    <source>
        <dbReference type="Pfam" id="PF20442"/>
    </source>
</evidence>